<dbReference type="EMBL" id="JAQQWK010000002">
    <property type="protein sequence ID" value="KAK8052343.1"/>
    <property type="molecule type" value="Genomic_DNA"/>
</dbReference>
<gene>
    <name evidence="2" type="ORF">PG993_003728</name>
</gene>
<keyword evidence="1" id="KW-0812">Transmembrane</keyword>
<accession>A0ABR1U0K2</accession>
<dbReference type="Proteomes" id="UP001444661">
    <property type="component" value="Unassembled WGS sequence"/>
</dbReference>
<organism evidence="2 3">
    <name type="scientific">Apiospora rasikravindrae</name>
    <dbReference type="NCBI Taxonomy" id="990691"/>
    <lineage>
        <taxon>Eukaryota</taxon>
        <taxon>Fungi</taxon>
        <taxon>Dikarya</taxon>
        <taxon>Ascomycota</taxon>
        <taxon>Pezizomycotina</taxon>
        <taxon>Sordariomycetes</taxon>
        <taxon>Xylariomycetidae</taxon>
        <taxon>Amphisphaeriales</taxon>
        <taxon>Apiosporaceae</taxon>
        <taxon>Apiospora</taxon>
    </lineage>
</organism>
<protein>
    <submittedName>
        <fullName evidence="2">Uncharacterized protein</fullName>
    </submittedName>
</protein>
<evidence type="ECO:0000313" key="3">
    <source>
        <dbReference type="Proteomes" id="UP001444661"/>
    </source>
</evidence>
<keyword evidence="1" id="KW-1133">Transmembrane helix</keyword>
<sequence length="147" mass="15719">MKVAFPQIIRVAASSSPRRLPERRFSLLAVLLLGRGSVLGDLVEVVLVLGSGTELQVAQVRRHVEVDGFVPAAPEDQLGAVGVAQVEPVDLVGLYRVTAVFVTAAVAADFFVIVLILDFHFIIVIGESQAVLHGTSGLPSRRLWLVA</sequence>
<feature type="transmembrane region" description="Helical" evidence="1">
    <location>
        <begin position="94"/>
        <end position="117"/>
    </location>
</feature>
<proteinExistence type="predicted"/>
<reference evidence="2 3" key="1">
    <citation type="submission" date="2023-01" db="EMBL/GenBank/DDBJ databases">
        <title>Analysis of 21 Apiospora genomes using comparative genomics revels a genus with tremendous synthesis potential of carbohydrate active enzymes and secondary metabolites.</title>
        <authorList>
            <person name="Sorensen T."/>
        </authorList>
    </citation>
    <scope>NUCLEOTIDE SEQUENCE [LARGE SCALE GENOMIC DNA]</scope>
    <source>
        <strain evidence="2 3">CBS 33761</strain>
    </source>
</reference>
<keyword evidence="3" id="KW-1185">Reference proteome</keyword>
<evidence type="ECO:0000313" key="2">
    <source>
        <dbReference type="EMBL" id="KAK8052343.1"/>
    </source>
</evidence>
<comment type="caution">
    <text evidence="2">The sequence shown here is derived from an EMBL/GenBank/DDBJ whole genome shotgun (WGS) entry which is preliminary data.</text>
</comment>
<evidence type="ECO:0000256" key="1">
    <source>
        <dbReference type="SAM" id="Phobius"/>
    </source>
</evidence>
<keyword evidence="1" id="KW-0472">Membrane</keyword>
<name>A0ABR1U0K2_9PEZI</name>